<dbReference type="SUPFAM" id="SSF57783">
    <property type="entry name" value="Zinc beta-ribbon"/>
    <property type="match status" value="1"/>
</dbReference>
<dbReference type="OrthoDB" id="25790at2759"/>
<dbReference type="Gene3D" id="1.10.472.170">
    <property type="match status" value="1"/>
</dbReference>
<feature type="domain" description="Cyclin-like" evidence="9">
    <location>
        <begin position="180"/>
        <end position="261"/>
    </location>
</feature>
<proteinExistence type="inferred from homology"/>
<keyword evidence="4" id="KW-0805">Transcription regulation</keyword>
<keyword evidence="3" id="KW-0677">Repeat</keyword>
<dbReference type="FunFam" id="1.10.472.170:FF:000001">
    <property type="entry name" value="Transcription initiation factor IIB"/>
    <property type="match status" value="1"/>
</dbReference>
<dbReference type="Gene3D" id="1.10.472.10">
    <property type="entry name" value="Cyclin-like"/>
    <property type="match status" value="1"/>
</dbReference>
<keyword evidence="10" id="KW-0648">Protein biosynthesis</keyword>
<dbReference type="GO" id="GO:0003743">
    <property type="term" value="F:translation initiation factor activity"/>
    <property type="evidence" value="ECO:0007669"/>
    <property type="project" value="UniProtKB-KW"/>
</dbReference>
<dbReference type="Pfam" id="PF00382">
    <property type="entry name" value="TFIIB"/>
    <property type="match status" value="2"/>
</dbReference>
<evidence type="ECO:0000256" key="4">
    <source>
        <dbReference type="ARBA" id="ARBA00023015"/>
    </source>
</evidence>
<evidence type="ECO:0000256" key="1">
    <source>
        <dbReference type="ARBA" id="ARBA00010857"/>
    </source>
</evidence>
<feature type="non-terminal residue" evidence="10">
    <location>
        <position position="1"/>
    </location>
</feature>
<accession>A0A0R0LTZ1</accession>
<dbReference type="SMART" id="SM00385">
    <property type="entry name" value="CYCLIN"/>
    <property type="match status" value="2"/>
</dbReference>
<evidence type="ECO:0000256" key="6">
    <source>
        <dbReference type="ARBA" id="ARBA00031706"/>
    </source>
</evidence>
<dbReference type="GO" id="GO:0051123">
    <property type="term" value="P:RNA polymerase II preinitiation complex assembly"/>
    <property type="evidence" value="ECO:0007669"/>
    <property type="project" value="UniProtKB-ARBA"/>
</dbReference>
<dbReference type="AlphaFoldDB" id="A0A0R0LTZ1"/>
<organism evidence="10 11">
    <name type="scientific">Pseudoloma neurophilia</name>
    <dbReference type="NCBI Taxonomy" id="146866"/>
    <lineage>
        <taxon>Eukaryota</taxon>
        <taxon>Fungi</taxon>
        <taxon>Fungi incertae sedis</taxon>
        <taxon>Microsporidia</taxon>
        <taxon>Pseudoloma</taxon>
    </lineage>
</organism>
<sequence length="279" mass="31139">KTGSVLCSNCGAVISTSLIDEKSEWRSFEENSLNPSRVGAANNPLLENDQLDTIISNIGNLTSYSLNRTQLKSTMRGPERSLISGFNCITHFCERSSISKTISDRAKMIFKTIDEKKLLKGKNSEGVIAACIYISCKQEQSPRTFKEISLLTNVPKKEIGRSYKLISQFIKNVVYITTDDIVARFCSDLSLSIEHQKIAVEISKKITTNGLMTGKSPDSVAAAVIYLLTNIFNLKHIQRDIPMVTNVTDVTIKNTYKDLLAYQEEILPPDVLSKARHLR</sequence>
<comment type="caution">
    <text evidence="10">The sequence shown here is derived from an EMBL/GenBank/DDBJ whole genome shotgun (WGS) entry which is preliminary data.</text>
</comment>
<keyword evidence="5" id="KW-0804">Transcription</keyword>
<gene>
    <name evidence="10" type="ORF">M153_32920001753</name>
</gene>
<evidence type="ECO:0000313" key="10">
    <source>
        <dbReference type="EMBL" id="KRH92712.1"/>
    </source>
</evidence>
<evidence type="ECO:0000256" key="8">
    <source>
        <dbReference type="ARBA" id="ARBA00066213"/>
    </source>
</evidence>
<dbReference type="PROSITE" id="PS00782">
    <property type="entry name" value="TFIIB"/>
    <property type="match status" value="1"/>
</dbReference>
<dbReference type="InterPro" id="IPR000812">
    <property type="entry name" value="TFIIB"/>
</dbReference>
<evidence type="ECO:0000313" key="11">
    <source>
        <dbReference type="Proteomes" id="UP000051530"/>
    </source>
</evidence>
<feature type="domain" description="Cyclin-like" evidence="9">
    <location>
        <begin position="87"/>
        <end position="168"/>
    </location>
</feature>
<evidence type="ECO:0000256" key="7">
    <source>
        <dbReference type="ARBA" id="ARBA00056616"/>
    </source>
</evidence>
<dbReference type="GO" id="GO:0097550">
    <property type="term" value="C:transcription preinitiation complex"/>
    <property type="evidence" value="ECO:0007669"/>
    <property type="project" value="TreeGrafter"/>
</dbReference>
<evidence type="ECO:0000256" key="5">
    <source>
        <dbReference type="ARBA" id="ARBA00023163"/>
    </source>
</evidence>
<keyword evidence="11" id="KW-1185">Reference proteome</keyword>
<evidence type="ECO:0000259" key="9">
    <source>
        <dbReference type="SMART" id="SM00385"/>
    </source>
</evidence>
<dbReference type="VEuPathDB" id="MicrosporidiaDB:M153_32920001753"/>
<comment type="similarity">
    <text evidence="1">Belongs to the TFIIB family.</text>
</comment>
<reference evidence="10 11" key="1">
    <citation type="submission" date="2015-07" db="EMBL/GenBank/DDBJ databases">
        <title>The genome of Pseudoloma neurophilia, a relevant intracellular parasite of the zebrafish.</title>
        <authorList>
            <person name="Ndikumana S."/>
            <person name="Pelin A."/>
            <person name="Sanders J."/>
            <person name="Corradi N."/>
        </authorList>
    </citation>
    <scope>NUCLEOTIDE SEQUENCE [LARGE SCALE GENOMIC DNA]</scope>
    <source>
        <strain evidence="10 11">MK1</strain>
    </source>
</reference>
<dbReference type="InterPro" id="IPR013763">
    <property type="entry name" value="Cyclin-like_dom"/>
</dbReference>
<dbReference type="PRINTS" id="PR00685">
    <property type="entry name" value="TIFACTORIIB"/>
</dbReference>
<dbReference type="GO" id="GO:0016251">
    <property type="term" value="F:RNA polymerase II general transcription initiation factor activity"/>
    <property type="evidence" value="ECO:0007669"/>
    <property type="project" value="TreeGrafter"/>
</dbReference>
<dbReference type="GO" id="GO:0005634">
    <property type="term" value="C:nucleus"/>
    <property type="evidence" value="ECO:0007669"/>
    <property type="project" value="TreeGrafter"/>
</dbReference>
<dbReference type="InterPro" id="IPR023486">
    <property type="entry name" value="TFIIB_CS"/>
</dbReference>
<dbReference type="Proteomes" id="UP000051530">
    <property type="component" value="Unassembled WGS sequence"/>
</dbReference>
<dbReference type="GO" id="GO:0017025">
    <property type="term" value="F:TBP-class protein binding"/>
    <property type="evidence" value="ECO:0007669"/>
    <property type="project" value="InterPro"/>
</dbReference>
<dbReference type="PANTHER" id="PTHR11618">
    <property type="entry name" value="TRANSCRIPTION INITIATION FACTOR IIB-RELATED"/>
    <property type="match status" value="1"/>
</dbReference>
<comment type="subunit">
    <text evidence="8">Associates with TFIID-IIA (DA complex) to form TFIID-IIA-IIB (DAB-complex) which is then recognized by polymerase II.</text>
</comment>
<evidence type="ECO:0000256" key="2">
    <source>
        <dbReference type="ARBA" id="ARBA00013932"/>
    </source>
</evidence>
<evidence type="ECO:0000256" key="3">
    <source>
        <dbReference type="ARBA" id="ARBA00022737"/>
    </source>
</evidence>
<protein>
    <recommendedName>
        <fullName evidence="2">Transcription initiation factor IIB</fullName>
    </recommendedName>
    <alternativeName>
        <fullName evidence="6">General transcription factor TFIIB</fullName>
    </alternativeName>
</protein>
<comment type="function">
    <text evidence="7">General factor that plays a major role in the activation of eukaryotic genes transcribed by RNA polymerase II.</text>
</comment>
<dbReference type="CDD" id="cd20551">
    <property type="entry name" value="CYCLIN_TFIIB_rpt1"/>
    <property type="match status" value="1"/>
</dbReference>
<dbReference type="InterPro" id="IPR036915">
    <property type="entry name" value="Cyclin-like_sf"/>
</dbReference>
<dbReference type="SUPFAM" id="SSF47954">
    <property type="entry name" value="Cyclin-like"/>
    <property type="match status" value="2"/>
</dbReference>
<keyword evidence="10" id="KW-0396">Initiation factor</keyword>
<name>A0A0R0LTZ1_9MICR</name>
<dbReference type="EMBL" id="LGUB01000731">
    <property type="protein sequence ID" value="KRH92712.1"/>
    <property type="molecule type" value="Genomic_DNA"/>
</dbReference>
<dbReference type="InterPro" id="IPR013150">
    <property type="entry name" value="TFIIB_cyclin"/>
</dbReference>
<dbReference type="PANTHER" id="PTHR11618:SF13">
    <property type="entry name" value="TRANSCRIPTION INITIATION FACTOR IIB"/>
    <property type="match status" value="1"/>
</dbReference>